<dbReference type="PANTHER" id="PTHR30093:SF44">
    <property type="entry name" value="TYPE II SECRETION SYSTEM CORE PROTEIN G"/>
    <property type="match status" value="1"/>
</dbReference>
<evidence type="ECO:0000256" key="3">
    <source>
        <dbReference type="ARBA" id="ARBA00022692"/>
    </source>
</evidence>
<dbReference type="AlphaFoldDB" id="A0A1Y4DEC3"/>
<proteinExistence type="predicted"/>
<dbReference type="PANTHER" id="PTHR30093">
    <property type="entry name" value="GENERAL SECRETION PATHWAY PROTEIN G"/>
    <property type="match status" value="1"/>
</dbReference>
<dbReference type="Proteomes" id="UP000196368">
    <property type="component" value="Unassembled WGS sequence"/>
</dbReference>
<sequence>MCNSFCFKQHVSTSGFTLIELLVVVLIIGILAAVALPQYDRSVLRSRMATAKPALVSLKEAIKLYHLETGTWPTSLEDLTIQIPENEGYWIHSPIAAWGAESAPLAVWTGLTQNGTTFGLVLPVASNDWVCCGNAVADTNQVQELCEKAGYREYIQSPTGGLRGCYK</sequence>
<dbReference type="InterPro" id="IPR045584">
    <property type="entry name" value="Pilin-like"/>
</dbReference>
<evidence type="ECO:0000313" key="7">
    <source>
        <dbReference type="EMBL" id="OUO57503.1"/>
    </source>
</evidence>
<comment type="caution">
    <text evidence="7">The sequence shown here is derived from an EMBL/GenBank/DDBJ whole genome shotgun (WGS) entry which is preliminary data.</text>
</comment>
<reference evidence="8" key="1">
    <citation type="submission" date="2017-04" db="EMBL/GenBank/DDBJ databases">
        <title>Function of individual gut microbiota members based on whole genome sequencing of pure cultures obtained from chicken caecum.</title>
        <authorList>
            <person name="Medvecky M."/>
            <person name="Cejkova D."/>
            <person name="Polansky O."/>
            <person name="Karasova D."/>
            <person name="Kubasova T."/>
            <person name="Cizek A."/>
            <person name="Rychlik I."/>
        </authorList>
    </citation>
    <scope>NUCLEOTIDE SEQUENCE [LARGE SCALE GENOMIC DNA]</scope>
    <source>
        <strain evidence="8">An273</strain>
    </source>
</reference>
<keyword evidence="8" id="KW-1185">Reference proteome</keyword>
<keyword evidence="5 6" id="KW-0472">Membrane</keyword>
<evidence type="ECO:0000256" key="5">
    <source>
        <dbReference type="ARBA" id="ARBA00023136"/>
    </source>
</evidence>
<protein>
    <recommendedName>
        <fullName evidence="9">Type II secretion system protein GspG C-terminal domain-containing protein</fullName>
    </recommendedName>
</protein>
<accession>A0A1Y4DEC3</accession>
<dbReference type="GO" id="GO:0016020">
    <property type="term" value="C:membrane"/>
    <property type="evidence" value="ECO:0007669"/>
    <property type="project" value="UniProtKB-SubCell"/>
</dbReference>
<keyword evidence="4 6" id="KW-1133">Transmembrane helix</keyword>
<evidence type="ECO:0000256" key="1">
    <source>
        <dbReference type="ARBA" id="ARBA00004167"/>
    </source>
</evidence>
<dbReference type="InterPro" id="IPR012902">
    <property type="entry name" value="N_methyl_site"/>
</dbReference>
<dbReference type="GO" id="GO:0015627">
    <property type="term" value="C:type II protein secretion system complex"/>
    <property type="evidence" value="ECO:0007669"/>
    <property type="project" value="InterPro"/>
</dbReference>
<name>A0A1Y4DEC3_9BACT</name>
<evidence type="ECO:0000256" key="2">
    <source>
        <dbReference type="ARBA" id="ARBA00022481"/>
    </source>
</evidence>
<evidence type="ECO:0000256" key="6">
    <source>
        <dbReference type="SAM" id="Phobius"/>
    </source>
</evidence>
<dbReference type="Gene3D" id="3.30.700.10">
    <property type="entry name" value="Glycoprotein, Type 4 Pilin"/>
    <property type="match status" value="1"/>
</dbReference>
<dbReference type="RefSeq" id="WP_275531900.1">
    <property type="nucleotide sequence ID" value="NZ_NFJD01000001.1"/>
</dbReference>
<dbReference type="PRINTS" id="PR00813">
    <property type="entry name" value="BCTERIALGSPG"/>
</dbReference>
<dbReference type="SUPFAM" id="SSF54523">
    <property type="entry name" value="Pili subunits"/>
    <property type="match status" value="1"/>
</dbReference>
<gene>
    <name evidence="7" type="ORF">B5F75_01650</name>
</gene>
<evidence type="ECO:0000256" key="4">
    <source>
        <dbReference type="ARBA" id="ARBA00022989"/>
    </source>
</evidence>
<dbReference type="NCBIfam" id="TIGR02532">
    <property type="entry name" value="IV_pilin_GFxxxE"/>
    <property type="match status" value="1"/>
</dbReference>
<keyword evidence="3 6" id="KW-0812">Transmembrane</keyword>
<evidence type="ECO:0008006" key="9">
    <source>
        <dbReference type="Google" id="ProtNLM"/>
    </source>
</evidence>
<feature type="transmembrane region" description="Helical" evidence="6">
    <location>
        <begin position="18"/>
        <end position="39"/>
    </location>
</feature>
<evidence type="ECO:0000313" key="8">
    <source>
        <dbReference type="Proteomes" id="UP000196368"/>
    </source>
</evidence>
<dbReference type="EMBL" id="NFJD01000001">
    <property type="protein sequence ID" value="OUO57503.1"/>
    <property type="molecule type" value="Genomic_DNA"/>
</dbReference>
<dbReference type="Pfam" id="PF07963">
    <property type="entry name" value="N_methyl"/>
    <property type="match status" value="1"/>
</dbReference>
<organism evidence="7 8">
    <name type="scientific">Candidatus Avelusimicrobium gallicola</name>
    <dbReference type="NCBI Taxonomy" id="2562704"/>
    <lineage>
        <taxon>Bacteria</taxon>
        <taxon>Pseudomonadati</taxon>
        <taxon>Elusimicrobiota</taxon>
        <taxon>Elusimicrobia</taxon>
        <taxon>Elusimicrobiales</taxon>
        <taxon>Elusimicrobiaceae</taxon>
        <taxon>Candidatus Avelusimicrobium</taxon>
    </lineage>
</organism>
<keyword evidence="2" id="KW-0488">Methylation</keyword>
<dbReference type="InterPro" id="IPR000983">
    <property type="entry name" value="Bac_GSPG_pilin"/>
</dbReference>
<dbReference type="GO" id="GO:0015628">
    <property type="term" value="P:protein secretion by the type II secretion system"/>
    <property type="evidence" value="ECO:0007669"/>
    <property type="project" value="InterPro"/>
</dbReference>
<comment type="subcellular location">
    <subcellularLocation>
        <location evidence="1">Membrane</location>
        <topology evidence="1">Single-pass membrane protein</topology>
    </subcellularLocation>
</comment>
<dbReference type="PROSITE" id="PS00409">
    <property type="entry name" value="PROKAR_NTER_METHYL"/>
    <property type="match status" value="1"/>
</dbReference>